<dbReference type="AlphaFoldDB" id="A0A7C2NEE6"/>
<gene>
    <name evidence="1" type="ORF">ENN70_06805</name>
</gene>
<protein>
    <submittedName>
        <fullName evidence="1">Uncharacterized protein</fullName>
    </submittedName>
</protein>
<name>A0A7C2NEE6_ARCFL</name>
<sequence>MPIAPVSEFVVRGIIQPIMDQFATSYGLTEPILARLTSEHTDWIYSHISLLAWIIKFLAAVIWETANNSTLVYTFSDFLHTLSVNSNTFFGNLSAESGMSYIAKHANYELLNNKTLAVEAASKFARAWNNTVTYVMKAFEFL</sequence>
<accession>A0A7C2NEE6</accession>
<proteinExistence type="predicted"/>
<evidence type="ECO:0000313" key="1">
    <source>
        <dbReference type="EMBL" id="HET21756.1"/>
    </source>
</evidence>
<reference evidence="1" key="1">
    <citation type="journal article" date="2020" name="mSystems">
        <title>Genome- and Community-Level Interaction Insights into Carbon Utilization and Element Cycling Functions of Hydrothermarchaeota in Hydrothermal Sediment.</title>
        <authorList>
            <person name="Zhou Z."/>
            <person name="Liu Y."/>
            <person name="Xu W."/>
            <person name="Pan J."/>
            <person name="Luo Z.H."/>
            <person name="Li M."/>
        </authorList>
    </citation>
    <scope>NUCLEOTIDE SEQUENCE [LARGE SCALE GENOMIC DNA]</scope>
    <source>
        <strain evidence="1">SpSt-12</strain>
    </source>
</reference>
<comment type="caution">
    <text evidence="1">The sequence shown here is derived from an EMBL/GenBank/DDBJ whole genome shotgun (WGS) entry which is preliminary data.</text>
</comment>
<organism evidence="1">
    <name type="scientific">Archaeoglobus fulgidus</name>
    <dbReference type="NCBI Taxonomy" id="2234"/>
    <lineage>
        <taxon>Archaea</taxon>
        <taxon>Methanobacteriati</taxon>
        <taxon>Methanobacteriota</taxon>
        <taxon>Archaeoglobi</taxon>
        <taxon>Archaeoglobales</taxon>
        <taxon>Archaeoglobaceae</taxon>
        <taxon>Archaeoglobus</taxon>
    </lineage>
</organism>
<dbReference type="EMBL" id="DSCQ01000082">
    <property type="protein sequence ID" value="HET21756.1"/>
    <property type="molecule type" value="Genomic_DNA"/>
</dbReference>